<dbReference type="InterPro" id="IPR048254">
    <property type="entry name" value="CDP_ALCOHOL_P_TRANSF_CS"/>
</dbReference>
<keyword evidence="8 13" id="KW-0472">Membrane</keyword>
<evidence type="ECO:0000256" key="2">
    <source>
        <dbReference type="ARBA" id="ARBA00010441"/>
    </source>
</evidence>
<comment type="similarity">
    <text evidence="2 12">Belongs to the CDP-alcohol phosphatidyltransferase class-I family.</text>
</comment>
<evidence type="ECO:0000256" key="9">
    <source>
        <dbReference type="ARBA" id="ARBA00023209"/>
    </source>
</evidence>
<evidence type="ECO:0000256" key="10">
    <source>
        <dbReference type="ARBA" id="ARBA00023264"/>
    </source>
</evidence>
<proteinExistence type="inferred from homology"/>
<dbReference type="GO" id="GO:0046474">
    <property type="term" value="P:glycerophospholipid biosynthetic process"/>
    <property type="evidence" value="ECO:0007669"/>
    <property type="project" value="TreeGrafter"/>
</dbReference>
<reference evidence="14 15" key="1">
    <citation type="submission" date="2017-12" db="EMBL/GenBank/DDBJ databases">
        <title>Phylogenetic diversity of female urinary microbiome.</title>
        <authorList>
            <person name="Thomas-White K."/>
            <person name="Wolfe A.J."/>
        </authorList>
    </citation>
    <scope>NUCLEOTIDE SEQUENCE [LARGE SCALE GENOMIC DNA]</scope>
    <source>
        <strain evidence="14 15">UMB0402</strain>
    </source>
</reference>
<comment type="subcellular location">
    <subcellularLocation>
        <location evidence="1">Membrane</location>
        <topology evidence="1">Multi-pass membrane protein</topology>
    </subcellularLocation>
</comment>
<dbReference type="PROSITE" id="PS00379">
    <property type="entry name" value="CDP_ALCOHOL_P_TRANSF"/>
    <property type="match status" value="1"/>
</dbReference>
<feature type="transmembrane region" description="Helical" evidence="13">
    <location>
        <begin position="21"/>
        <end position="42"/>
    </location>
</feature>
<protein>
    <recommendedName>
        <fullName evidence="11">CDP-diacylglycerol--glycerol-3-phosphate 3-phosphatidyltransferase</fullName>
        <ecNumber evidence="11">2.7.8.5</ecNumber>
    </recommendedName>
</protein>
<feature type="transmembrane region" description="Helical" evidence="13">
    <location>
        <begin position="86"/>
        <end position="103"/>
    </location>
</feature>
<evidence type="ECO:0000256" key="7">
    <source>
        <dbReference type="ARBA" id="ARBA00023098"/>
    </source>
</evidence>
<evidence type="ECO:0000256" key="6">
    <source>
        <dbReference type="ARBA" id="ARBA00022989"/>
    </source>
</evidence>
<dbReference type="PANTHER" id="PTHR14269:SF62">
    <property type="entry name" value="CDP-DIACYLGLYCEROL--GLYCEROL-3-PHOSPHATE 3-PHOSPHATIDYLTRANSFERASE 1, CHLOROPLASTIC"/>
    <property type="match status" value="1"/>
</dbReference>
<feature type="transmembrane region" description="Helical" evidence="13">
    <location>
        <begin position="148"/>
        <end position="168"/>
    </location>
</feature>
<keyword evidence="6 13" id="KW-1133">Transmembrane helix</keyword>
<keyword evidence="7" id="KW-0443">Lipid metabolism</keyword>
<gene>
    <name evidence="14" type="primary">pgsA</name>
    <name evidence="14" type="ORF">CYJ19_10220</name>
</gene>
<dbReference type="STRING" id="33007.HMPREF3198_01872"/>
<dbReference type="InterPro" id="IPR000462">
    <property type="entry name" value="CDP-OH_P_trans"/>
</dbReference>
<dbReference type="InterPro" id="IPR004570">
    <property type="entry name" value="Phosphatidylglycerol_P_synth"/>
</dbReference>
<evidence type="ECO:0000256" key="11">
    <source>
        <dbReference type="NCBIfam" id="TIGR00560"/>
    </source>
</evidence>
<dbReference type="GO" id="GO:0008444">
    <property type="term" value="F:CDP-diacylglycerol-glycerol-3-phosphate 3-phosphatidyltransferase activity"/>
    <property type="evidence" value="ECO:0007669"/>
    <property type="project" value="UniProtKB-UniRule"/>
</dbReference>
<evidence type="ECO:0000256" key="12">
    <source>
        <dbReference type="RuleBase" id="RU003750"/>
    </source>
</evidence>
<evidence type="ECO:0000256" key="4">
    <source>
        <dbReference type="ARBA" id="ARBA00022679"/>
    </source>
</evidence>
<evidence type="ECO:0000313" key="14">
    <source>
        <dbReference type="EMBL" id="PKY71584.1"/>
    </source>
</evidence>
<dbReference type="InterPro" id="IPR043130">
    <property type="entry name" value="CDP-OH_PTrfase_TM_dom"/>
</dbReference>
<evidence type="ECO:0000256" key="1">
    <source>
        <dbReference type="ARBA" id="ARBA00004141"/>
    </source>
</evidence>
<name>A0A2I1IKD9_9ACTO</name>
<dbReference type="PANTHER" id="PTHR14269">
    <property type="entry name" value="CDP-DIACYLGLYCEROL--GLYCEROL-3-PHOSPHATE 3-PHOSPHATIDYLTRANSFERASE-RELATED"/>
    <property type="match status" value="1"/>
</dbReference>
<dbReference type="UniPathway" id="UPA00085"/>
<keyword evidence="5 13" id="KW-0812">Transmembrane</keyword>
<comment type="caution">
    <text evidence="14">The sequence shown here is derived from an EMBL/GenBank/DDBJ whole genome shotgun (WGS) entry which is preliminary data.</text>
</comment>
<keyword evidence="9" id="KW-0594">Phospholipid biosynthesis</keyword>
<keyword evidence="10" id="KW-1208">Phospholipid metabolism</keyword>
<keyword evidence="3" id="KW-0444">Lipid biosynthesis</keyword>
<evidence type="ECO:0000256" key="8">
    <source>
        <dbReference type="ARBA" id="ARBA00023136"/>
    </source>
</evidence>
<evidence type="ECO:0000256" key="13">
    <source>
        <dbReference type="SAM" id="Phobius"/>
    </source>
</evidence>
<dbReference type="GO" id="GO:0016020">
    <property type="term" value="C:membrane"/>
    <property type="evidence" value="ECO:0007669"/>
    <property type="project" value="UniProtKB-SubCell"/>
</dbReference>
<dbReference type="Pfam" id="PF01066">
    <property type="entry name" value="CDP-OH_P_transf"/>
    <property type="match status" value="1"/>
</dbReference>
<evidence type="ECO:0000313" key="15">
    <source>
        <dbReference type="Proteomes" id="UP000235122"/>
    </source>
</evidence>
<feature type="transmembrane region" description="Helical" evidence="13">
    <location>
        <begin position="174"/>
        <end position="196"/>
    </location>
</feature>
<keyword evidence="4 12" id="KW-0808">Transferase</keyword>
<dbReference type="Gene3D" id="1.20.120.1760">
    <property type="match status" value="1"/>
</dbReference>
<dbReference type="EC" id="2.7.8.5" evidence="11"/>
<accession>A0A2I1IKD9</accession>
<sequence length="217" mass="23760">MGEIVSEQAEPKGKSFSNLNVANVLTIVRLILVPVFIVLMLVQDSLAARAWATVVFCVAAATDHLDGMLARRLQIVTNFGKIADPIADKALVIGAFIMLSVVGQLPVKYYWWFLAMIIGRELAVTLLRMQALKKGVVIPANRWGKAKTVTQLLLIFLMLIHVFFEGGAFTAMSYVIQVLLVATFVITGLSGFIYFLDARSSVKADVQADPRNSSNNS</sequence>
<evidence type="ECO:0000256" key="5">
    <source>
        <dbReference type="ARBA" id="ARBA00022692"/>
    </source>
</evidence>
<dbReference type="EMBL" id="PKKO01000006">
    <property type="protein sequence ID" value="PKY71584.1"/>
    <property type="molecule type" value="Genomic_DNA"/>
</dbReference>
<keyword evidence="15" id="KW-1185">Reference proteome</keyword>
<evidence type="ECO:0000256" key="3">
    <source>
        <dbReference type="ARBA" id="ARBA00022516"/>
    </source>
</evidence>
<organism evidence="14 15">
    <name type="scientific">Winkia neuii</name>
    <dbReference type="NCBI Taxonomy" id="33007"/>
    <lineage>
        <taxon>Bacteria</taxon>
        <taxon>Bacillati</taxon>
        <taxon>Actinomycetota</taxon>
        <taxon>Actinomycetes</taxon>
        <taxon>Actinomycetales</taxon>
        <taxon>Actinomycetaceae</taxon>
        <taxon>Winkia</taxon>
    </lineage>
</organism>
<dbReference type="AlphaFoldDB" id="A0A2I1IKD9"/>
<dbReference type="InterPro" id="IPR050324">
    <property type="entry name" value="CDP-alcohol_PTase-I"/>
</dbReference>
<dbReference type="Proteomes" id="UP000235122">
    <property type="component" value="Unassembled WGS sequence"/>
</dbReference>
<dbReference type="NCBIfam" id="TIGR00560">
    <property type="entry name" value="pgsA"/>
    <property type="match status" value="1"/>
</dbReference>
<dbReference type="PIRSF" id="PIRSF000847">
    <property type="entry name" value="Phos_ph_gly_syn"/>
    <property type="match status" value="1"/>
</dbReference>